<keyword evidence="8" id="KW-1185">Reference proteome</keyword>
<dbReference type="GO" id="GO:0070043">
    <property type="term" value="F:rRNA (guanine-N7-)-methyltransferase activity"/>
    <property type="evidence" value="ECO:0007669"/>
    <property type="project" value="UniProtKB-UniRule"/>
</dbReference>
<comment type="function">
    <text evidence="6">Specifically methylates the N7 position of a guanine in 16S rRNA.</text>
</comment>
<dbReference type="HAMAP" id="MF_00074">
    <property type="entry name" value="16SrRNA_methyltr_G"/>
    <property type="match status" value="1"/>
</dbReference>
<dbReference type="EC" id="2.1.1.-" evidence="6"/>
<dbReference type="NCBIfam" id="TIGR00138">
    <property type="entry name" value="rsmG_gidB"/>
    <property type="match status" value="1"/>
</dbReference>
<dbReference type="Proteomes" id="UP000825483">
    <property type="component" value="Unassembled WGS sequence"/>
</dbReference>
<evidence type="ECO:0000256" key="4">
    <source>
        <dbReference type="ARBA" id="ARBA00022679"/>
    </source>
</evidence>
<dbReference type="Gene3D" id="3.40.50.150">
    <property type="entry name" value="Vaccinia Virus protein VP39"/>
    <property type="match status" value="1"/>
</dbReference>
<keyword evidence="2 6" id="KW-0698">rRNA processing</keyword>
<dbReference type="PANTHER" id="PTHR31760:SF0">
    <property type="entry name" value="S-ADENOSYL-L-METHIONINE-DEPENDENT METHYLTRANSFERASES SUPERFAMILY PROTEIN"/>
    <property type="match status" value="1"/>
</dbReference>
<dbReference type="AlphaFoldDB" id="A0A9R1CB58"/>
<evidence type="ECO:0000313" key="8">
    <source>
        <dbReference type="Proteomes" id="UP000825483"/>
    </source>
</evidence>
<sequence>MEEILKYFPLLTAEQRRQIAMLDALYRDWNSKINVISRKDIDNLYVHHVLHSLAIAKFISFKPGTRVLDFGTGGGFPGIPLAIMFPEVSFRLIDGTGKKIRVATEVATALGLKNVEAVHLRGEEEKGKYDFIVSRAVMPLPDLMKIVRKNIGAKSVNAIENGVIVLKGGDIKDEIKPFSHIAETEEISQWFSEDWFNEKYIIYIPRC</sequence>
<dbReference type="GO" id="GO:0005829">
    <property type="term" value="C:cytosol"/>
    <property type="evidence" value="ECO:0007669"/>
    <property type="project" value="TreeGrafter"/>
</dbReference>
<accession>A0A9R1CB58</accession>
<name>A0A9R1CB58_9BACT</name>
<evidence type="ECO:0000313" key="7">
    <source>
        <dbReference type="EMBL" id="GJG59399.1"/>
    </source>
</evidence>
<dbReference type="Pfam" id="PF02527">
    <property type="entry name" value="GidB"/>
    <property type="match status" value="1"/>
</dbReference>
<evidence type="ECO:0000256" key="2">
    <source>
        <dbReference type="ARBA" id="ARBA00022552"/>
    </source>
</evidence>
<reference evidence="7" key="1">
    <citation type="journal article" date="2022" name="Int. J. Syst. Evol. Microbiol.">
        <title>Prevotella lacticifex sp. nov., isolated from the rumen of cows.</title>
        <authorList>
            <person name="Shinkai T."/>
            <person name="Ikeyama N."/>
            <person name="Kumagai M."/>
            <person name="Ohmori H."/>
            <person name="Sakamoto M."/>
            <person name="Ohkuma M."/>
            <person name="Mitsumori M."/>
        </authorList>
    </citation>
    <scope>NUCLEOTIDE SEQUENCE</scope>
    <source>
        <strain evidence="7">R5076</strain>
    </source>
</reference>
<comment type="subcellular location">
    <subcellularLocation>
        <location evidence="6">Cytoplasm</location>
    </subcellularLocation>
</comment>
<evidence type="ECO:0000256" key="3">
    <source>
        <dbReference type="ARBA" id="ARBA00022603"/>
    </source>
</evidence>
<dbReference type="PIRSF" id="PIRSF003078">
    <property type="entry name" value="GidB"/>
    <property type="match status" value="1"/>
</dbReference>
<gene>
    <name evidence="6 7" type="primary">rsmG</name>
    <name evidence="7" type="ORF">PRLR5076_22500</name>
</gene>
<dbReference type="PANTHER" id="PTHR31760">
    <property type="entry name" value="S-ADENOSYL-L-METHIONINE-DEPENDENT METHYLTRANSFERASES SUPERFAMILY PROTEIN"/>
    <property type="match status" value="1"/>
</dbReference>
<feature type="binding site" evidence="6">
    <location>
        <begin position="122"/>
        <end position="123"/>
    </location>
    <ligand>
        <name>S-adenosyl-L-methionine</name>
        <dbReference type="ChEBI" id="CHEBI:59789"/>
    </ligand>
</feature>
<evidence type="ECO:0000256" key="6">
    <source>
        <dbReference type="HAMAP-Rule" id="MF_00074"/>
    </source>
</evidence>
<feature type="binding site" evidence="6">
    <location>
        <position position="76"/>
    </location>
    <ligand>
        <name>S-adenosyl-L-methionine</name>
        <dbReference type="ChEBI" id="CHEBI:59789"/>
    </ligand>
</feature>
<feature type="binding site" evidence="6">
    <location>
        <position position="135"/>
    </location>
    <ligand>
        <name>S-adenosyl-L-methionine</name>
        <dbReference type="ChEBI" id="CHEBI:59789"/>
    </ligand>
</feature>
<organism evidence="7 8">
    <name type="scientific">Prevotella lacticifex</name>
    <dbReference type="NCBI Taxonomy" id="2854755"/>
    <lineage>
        <taxon>Bacteria</taxon>
        <taxon>Pseudomonadati</taxon>
        <taxon>Bacteroidota</taxon>
        <taxon>Bacteroidia</taxon>
        <taxon>Bacteroidales</taxon>
        <taxon>Prevotellaceae</taxon>
        <taxon>Prevotella</taxon>
    </lineage>
</organism>
<dbReference type="GeneID" id="72466559"/>
<dbReference type="SUPFAM" id="SSF53335">
    <property type="entry name" value="S-adenosyl-L-methionine-dependent methyltransferases"/>
    <property type="match status" value="1"/>
</dbReference>
<keyword evidence="1 6" id="KW-0963">Cytoplasm</keyword>
<feature type="binding site" evidence="6">
    <location>
        <begin position="94"/>
        <end position="96"/>
    </location>
    <ligand>
        <name>S-adenosyl-L-methionine</name>
        <dbReference type="ChEBI" id="CHEBI:59789"/>
    </ligand>
</feature>
<dbReference type="InterPro" id="IPR003682">
    <property type="entry name" value="rRNA_ssu_MeTfrase_G"/>
</dbReference>
<dbReference type="InterPro" id="IPR029063">
    <property type="entry name" value="SAM-dependent_MTases_sf"/>
</dbReference>
<evidence type="ECO:0000256" key="5">
    <source>
        <dbReference type="ARBA" id="ARBA00022691"/>
    </source>
</evidence>
<dbReference type="CDD" id="cd02440">
    <property type="entry name" value="AdoMet_MTases"/>
    <property type="match status" value="1"/>
</dbReference>
<dbReference type="EMBL" id="BPUB01000002">
    <property type="protein sequence ID" value="GJG59399.1"/>
    <property type="molecule type" value="Genomic_DNA"/>
</dbReference>
<keyword evidence="4 6" id="KW-0808">Transferase</keyword>
<feature type="binding site" evidence="6">
    <location>
        <position position="71"/>
    </location>
    <ligand>
        <name>S-adenosyl-L-methionine</name>
        <dbReference type="ChEBI" id="CHEBI:59789"/>
    </ligand>
</feature>
<comment type="caution">
    <text evidence="7">The sequence shown here is derived from an EMBL/GenBank/DDBJ whole genome shotgun (WGS) entry which is preliminary data.</text>
</comment>
<keyword evidence="5 6" id="KW-0949">S-adenosyl-L-methionine</keyword>
<protein>
    <recommendedName>
        <fullName evidence="6">Ribosomal RNA small subunit methyltransferase G</fullName>
        <ecNumber evidence="6">2.1.1.-</ecNumber>
    </recommendedName>
    <alternativeName>
        <fullName evidence="6">16S rRNA 7-methylguanosine methyltransferase</fullName>
        <shortName evidence="6">16S rRNA m7G methyltransferase</shortName>
    </alternativeName>
</protein>
<keyword evidence="3 6" id="KW-0489">Methyltransferase</keyword>
<evidence type="ECO:0000256" key="1">
    <source>
        <dbReference type="ARBA" id="ARBA00022490"/>
    </source>
</evidence>
<comment type="similarity">
    <text evidence="6">Belongs to the methyltransferase superfamily. RNA methyltransferase RsmG family.</text>
</comment>
<dbReference type="RefSeq" id="WP_223925565.1">
    <property type="nucleotide sequence ID" value="NZ_BPTU01000001.1"/>
</dbReference>
<proteinExistence type="inferred from homology"/>